<evidence type="ECO:0000256" key="6">
    <source>
        <dbReference type="ARBA" id="ARBA00023242"/>
    </source>
</evidence>
<dbReference type="Pfam" id="PF04082">
    <property type="entry name" value="Fungal_trans"/>
    <property type="match status" value="1"/>
</dbReference>
<dbReference type="PANTHER" id="PTHR40626:SF7">
    <property type="entry name" value="TRANSCRIPTION FACTOR, PUTATIVE (AFU_ORTHOLOGUE AFUA_1G04110)-RELATED"/>
    <property type="match status" value="1"/>
</dbReference>
<dbReference type="InterPro" id="IPR051059">
    <property type="entry name" value="VerF-like"/>
</dbReference>
<feature type="compositionally biased region" description="Basic and acidic residues" evidence="7">
    <location>
        <begin position="95"/>
        <end position="116"/>
    </location>
</feature>
<dbReference type="GO" id="GO:0000978">
    <property type="term" value="F:RNA polymerase II cis-regulatory region sequence-specific DNA binding"/>
    <property type="evidence" value="ECO:0007669"/>
    <property type="project" value="InterPro"/>
</dbReference>
<dbReference type="GO" id="GO:0000981">
    <property type="term" value="F:DNA-binding transcription factor activity, RNA polymerase II-specific"/>
    <property type="evidence" value="ECO:0007669"/>
    <property type="project" value="InterPro"/>
</dbReference>
<dbReference type="PANTHER" id="PTHR40626">
    <property type="entry name" value="MIP31509P"/>
    <property type="match status" value="1"/>
</dbReference>
<evidence type="ECO:0000256" key="3">
    <source>
        <dbReference type="ARBA" id="ARBA00022737"/>
    </source>
</evidence>
<name>A0AAD6D632_9EURO</name>
<accession>A0AAD6D632</accession>
<evidence type="ECO:0000259" key="8">
    <source>
        <dbReference type="Pfam" id="PF04082"/>
    </source>
</evidence>
<evidence type="ECO:0000256" key="1">
    <source>
        <dbReference type="ARBA" id="ARBA00004123"/>
    </source>
</evidence>
<dbReference type="GO" id="GO:0008270">
    <property type="term" value="F:zinc ion binding"/>
    <property type="evidence" value="ECO:0007669"/>
    <property type="project" value="UniProtKB-KW"/>
</dbReference>
<keyword evidence="6" id="KW-0539">Nucleus</keyword>
<dbReference type="InterPro" id="IPR007219">
    <property type="entry name" value="XnlR_reg_dom"/>
</dbReference>
<evidence type="ECO:0000256" key="4">
    <source>
        <dbReference type="ARBA" id="ARBA00022771"/>
    </source>
</evidence>
<organism evidence="9 10">
    <name type="scientific">Penicillium frequentans</name>
    <dbReference type="NCBI Taxonomy" id="3151616"/>
    <lineage>
        <taxon>Eukaryota</taxon>
        <taxon>Fungi</taxon>
        <taxon>Dikarya</taxon>
        <taxon>Ascomycota</taxon>
        <taxon>Pezizomycotina</taxon>
        <taxon>Eurotiomycetes</taxon>
        <taxon>Eurotiomycetidae</taxon>
        <taxon>Eurotiales</taxon>
        <taxon>Aspergillaceae</taxon>
        <taxon>Penicillium</taxon>
    </lineage>
</organism>
<dbReference type="GO" id="GO:0006351">
    <property type="term" value="P:DNA-templated transcription"/>
    <property type="evidence" value="ECO:0007669"/>
    <property type="project" value="InterPro"/>
</dbReference>
<protein>
    <recommendedName>
        <fullName evidence="8">Xylanolytic transcriptional activator regulatory domain-containing protein</fullName>
    </recommendedName>
</protein>
<keyword evidence="10" id="KW-1185">Reference proteome</keyword>
<dbReference type="AlphaFoldDB" id="A0AAD6D632"/>
<dbReference type="CDD" id="cd12148">
    <property type="entry name" value="fungal_TF_MHR"/>
    <property type="match status" value="1"/>
</dbReference>
<keyword evidence="5" id="KW-0862">Zinc</keyword>
<evidence type="ECO:0000256" key="2">
    <source>
        <dbReference type="ARBA" id="ARBA00022723"/>
    </source>
</evidence>
<dbReference type="Proteomes" id="UP001220324">
    <property type="component" value="Unassembled WGS sequence"/>
</dbReference>
<evidence type="ECO:0000256" key="7">
    <source>
        <dbReference type="SAM" id="MobiDB-lite"/>
    </source>
</evidence>
<feature type="region of interest" description="Disordered" evidence="7">
    <location>
        <begin position="81"/>
        <end position="118"/>
    </location>
</feature>
<keyword evidence="3" id="KW-0677">Repeat</keyword>
<dbReference type="GO" id="GO:0005634">
    <property type="term" value="C:nucleus"/>
    <property type="evidence" value="ECO:0007669"/>
    <property type="project" value="UniProtKB-SubCell"/>
</dbReference>
<proteinExistence type="predicted"/>
<dbReference type="GO" id="GO:0000785">
    <property type="term" value="C:chromatin"/>
    <property type="evidence" value="ECO:0007669"/>
    <property type="project" value="TreeGrafter"/>
</dbReference>
<evidence type="ECO:0000256" key="5">
    <source>
        <dbReference type="ARBA" id="ARBA00022833"/>
    </source>
</evidence>
<gene>
    <name evidence="9" type="ORF">N7494_003124</name>
</gene>
<comment type="subcellular location">
    <subcellularLocation>
        <location evidence="1">Nucleus</location>
    </subcellularLocation>
</comment>
<feature type="domain" description="Xylanolytic transcriptional activator regulatory" evidence="8">
    <location>
        <begin position="337"/>
        <end position="433"/>
    </location>
</feature>
<comment type="caution">
    <text evidence="9">The sequence shown here is derived from an EMBL/GenBank/DDBJ whole genome shotgun (WGS) entry which is preliminary data.</text>
</comment>
<evidence type="ECO:0000313" key="10">
    <source>
        <dbReference type="Proteomes" id="UP001220324"/>
    </source>
</evidence>
<keyword evidence="4" id="KW-0863">Zinc-finger</keyword>
<reference evidence="9 10" key="1">
    <citation type="journal article" date="2023" name="IMA Fungus">
        <title>Comparative genomic study of the Penicillium genus elucidates a diverse pangenome and 15 lateral gene transfer events.</title>
        <authorList>
            <person name="Petersen C."/>
            <person name="Sorensen T."/>
            <person name="Nielsen M.R."/>
            <person name="Sondergaard T.E."/>
            <person name="Sorensen J.L."/>
            <person name="Fitzpatrick D.A."/>
            <person name="Frisvad J.C."/>
            <person name="Nielsen K.L."/>
        </authorList>
    </citation>
    <scope>NUCLEOTIDE SEQUENCE [LARGE SCALE GENOMIC DNA]</scope>
    <source>
        <strain evidence="9 10">IBT 35679</strain>
    </source>
</reference>
<evidence type="ECO:0000313" key="9">
    <source>
        <dbReference type="EMBL" id="KAJ5553746.1"/>
    </source>
</evidence>
<dbReference type="EMBL" id="JAQIZZ010000002">
    <property type="protein sequence ID" value="KAJ5553746.1"/>
    <property type="molecule type" value="Genomic_DNA"/>
</dbReference>
<keyword evidence="2" id="KW-0479">Metal-binding</keyword>
<sequence length="776" mass="86949">MLARVVTETREDLQINARPKTLFMKKQHIPNDLNQKGLTGRRGNSIDNACSNFVNEHSHFHGLDQFKGSFGSSEGRGMSLPCDSLLRHSRSHQSPRRDTGVPHNESGAKDPPHCENEQISLSNHNYSIGRHPTSPHRLSSIELECPRATNLRSTSYSFSNSTEQQNALVSNVEELTQTHKDGVAGFPTPGSQSHPTEPDARLDMPSQGGPWNFGNTNTEMPAWFADDDFDISALNSEIMMSTAQWLPLGNASQWHHEPFINTPGQPTEDMTSCREDVVQRYWYTFMGTSRTGQITPDMGMERTQVDEAYRASLAVKLQPDIPFLPLPSTDFLNLCVQMYFTKFHRVFPIVHAPTFRPSSKSSLLLLSLCSLGSLFVGSSHAASQGLKVFETLNKAILSSWERHFSSQGPETIAMVQAALIGQTFGLLSGRQKDLLIAETFHVGQESNGIETQKSIGPYKLELLAGVHVHDVEISELFLTDPYLRHSPKRLPPLSDDELWAATTVEDWSQKMMRRLSSSKNHNYGTHLHPAETIVNEATLSSSAPRKSDFHNYLELEGLAASAIEAKNTSDPTERKSFENMLINFHKTHISPNRGHKVDSYCLPTLWHSIFFSLYADMNRLELVIGKEGSTEAQNHVEHVRSWASSPDGQCCALHAALILRELEKENIGTEPPMHIPRIIFRAALVWFCYTRFGTDTTDSRLTMQSSALQKIGVNCQRLLFEANGFKVLRPTTSESSTFSGLVDILSRAGHWGISQLMWSILNLLLPDVKDEERYVR</sequence>